<dbReference type="InterPro" id="IPR006564">
    <property type="entry name" value="Znf_PMZ"/>
</dbReference>
<evidence type="ECO:0000313" key="5">
    <source>
        <dbReference type="Proteomes" id="UP000694864"/>
    </source>
</evidence>
<reference evidence="6" key="2">
    <citation type="submission" date="2025-08" db="UniProtKB">
        <authorList>
            <consortium name="RefSeq"/>
        </authorList>
    </citation>
    <scope>IDENTIFICATION</scope>
    <source>
        <tissue evidence="6">Leaf</tissue>
    </source>
</reference>
<keyword evidence="1" id="KW-0479">Metal-binding</keyword>
<keyword evidence="3" id="KW-0862">Zinc</keyword>
<accession>A0ABM0X5B0</accession>
<dbReference type="PANTHER" id="PTHR31973:SF187">
    <property type="entry name" value="MUTATOR TRANSPOSASE MUDRA PROTEIN"/>
    <property type="match status" value="1"/>
</dbReference>
<dbReference type="GeneID" id="104759743"/>
<dbReference type="Pfam" id="PF04434">
    <property type="entry name" value="SWIM"/>
    <property type="match status" value="1"/>
</dbReference>
<dbReference type="SMART" id="SM00575">
    <property type="entry name" value="ZnF_PMZ"/>
    <property type="match status" value="1"/>
</dbReference>
<evidence type="ECO:0000256" key="1">
    <source>
        <dbReference type="ARBA" id="ARBA00022723"/>
    </source>
</evidence>
<dbReference type="InterPro" id="IPR007527">
    <property type="entry name" value="Znf_SWIM"/>
</dbReference>
<reference evidence="5" key="1">
    <citation type="journal article" date="2014" name="Nat. Commun.">
        <title>The emerging biofuel crop Camelina sativa retains a highly undifferentiated hexaploid genome structure.</title>
        <authorList>
            <person name="Kagale S."/>
            <person name="Koh C."/>
            <person name="Nixon J."/>
            <person name="Bollina V."/>
            <person name="Clarke W.E."/>
            <person name="Tuteja R."/>
            <person name="Spillane C."/>
            <person name="Robinson S.J."/>
            <person name="Links M.G."/>
            <person name="Clarke C."/>
            <person name="Higgins E.E."/>
            <person name="Huebert T."/>
            <person name="Sharpe A.G."/>
            <person name="Parkin I.A."/>
        </authorList>
    </citation>
    <scope>NUCLEOTIDE SEQUENCE [LARGE SCALE GENOMIC DNA]</scope>
    <source>
        <strain evidence="5">cv. DH55</strain>
    </source>
</reference>
<proteinExistence type="predicted"/>
<organism evidence="5 6">
    <name type="scientific">Camelina sativa</name>
    <name type="common">False flax</name>
    <name type="synonym">Myagrum sativum</name>
    <dbReference type="NCBI Taxonomy" id="90675"/>
    <lineage>
        <taxon>Eukaryota</taxon>
        <taxon>Viridiplantae</taxon>
        <taxon>Streptophyta</taxon>
        <taxon>Embryophyta</taxon>
        <taxon>Tracheophyta</taxon>
        <taxon>Spermatophyta</taxon>
        <taxon>Magnoliopsida</taxon>
        <taxon>eudicotyledons</taxon>
        <taxon>Gunneridae</taxon>
        <taxon>Pentapetalae</taxon>
        <taxon>rosids</taxon>
        <taxon>malvids</taxon>
        <taxon>Brassicales</taxon>
        <taxon>Brassicaceae</taxon>
        <taxon>Camelineae</taxon>
        <taxon>Camelina</taxon>
    </lineage>
</organism>
<keyword evidence="2" id="KW-0863">Zinc-finger</keyword>
<keyword evidence="5" id="KW-1185">Reference proteome</keyword>
<dbReference type="PANTHER" id="PTHR31973">
    <property type="entry name" value="POLYPROTEIN, PUTATIVE-RELATED"/>
    <property type="match status" value="1"/>
</dbReference>
<name>A0ABM0X5B0_CAMSA</name>
<dbReference type="RefSeq" id="XP_010480936.1">
    <property type="nucleotide sequence ID" value="XM_010482634.1"/>
</dbReference>
<evidence type="ECO:0000313" key="6">
    <source>
        <dbReference type="RefSeq" id="XP_010480936.1"/>
    </source>
</evidence>
<feature type="domain" description="Zinc finger PMZ-type" evidence="4">
    <location>
        <begin position="95"/>
        <end position="122"/>
    </location>
</feature>
<evidence type="ECO:0000256" key="3">
    <source>
        <dbReference type="ARBA" id="ARBA00022833"/>
    </source>
</evidence>
<evidence type="ECO:0000259" key="4">
    <source>
        <dbReference type="SMART" id="SM00575"/>
    </source>
</evidence>
<evidence type="ECO:0000256" key="2">
    <source>
        <dbReference type="ARBA" id="ARBA00022771"/>
    </source>
</evidence>
<dbReference type="Proteomes" id="UP000694864">
    <property type="component" value="Chromosome 17"/>
</dbReference>
<protein>
    <submittedName>
        <fullName evidence="6">Uncharacterized protein LOC104759743</fullName>
    </submittedName>
</protein>
<gene>
    <name evidence="6" type="primary">LOC104759743</name>
</gene>
<sequence length="217" mass="25065">MSSNISESLNAAMKKAVDYPIVSMVEFIRAMLMRWFWCRRTLASKTKSKCTLEIEELLLDHLKESKDCGVLSVSNWIYQVNNGNGCVFIVDLERKTCSFRVFDVLKIPCCHALSACRVQGVDEYLLIDVCYFVGAWMKKYESLVMPVPNEKDSDIPEEVANGDVNPPRTVWGCGRPKKARIPSKGEVHRKEKKSDEMWKMFWEWAQQEDMLYAYLIA</sequence>